<dbReference type="PANTHER" id="PTHR35333">
    <property type="entry name" value="BETA-LACTAMASE"/>
    <property type="match status" value="1"/>
</dbReference>
<dbReference type="EMBL" id="QLSZ01000008">
    <property type="protein sequence ID" value="RAR71379.1"/>
    <property type="molecule type" value="Genomic_DNA"/>
</dbReference>
<keyword evidence="4" id="KW-0812">Transmembrane</keyword>
<dbReference type="GO" id="GO:0030655">
    <property type="term" value="P:beta-lactam antibiotic catabolic process"/>
    <property type="evidence" value="ECO:0007669"/>
    <property type="project" value="InterPro"/>
</dbReference>
<gene>
    <name evidence="6" type="ORF">CLV55_108116</name>
</gene>
<dbReference type="OrthoDB" id="9772863at2"/>
<sequence>MNNLLSKKLPVSYIGILLIISCVLTYIITNKINKGETNNYSDESTINACNYNVKRLGGFNFIKPLMFVDDECEGDNLAATKQEVTNIINNYKSMQGVLDASVYIRDYNKSSWTSINEDIQYEPGSLFKVPILIAYLKMDELKPGTLDNELDFNTPFAIDKNVAYKSKSIQLGHKYKIRELLRYMIQYSDNNATALLNNNLKPEVLQRLFSDLNLEVPNIKAKHYYFTVRQYSLFMRALYNASYLSIEKSEFAAELLSKCEFNEGVVNGIPKDTKLIHKFGESGTPAEKQLHESAIIYLNNNPFLITIMTKGKDNKTLSKLIGEITVVTYRNLAAQQ</sequence>
<comment type="caution">
    <text evidence="6">The sequence shown here is derived from an EMBL/GenBank/DDBJ whole genome shotgun (WGS) entry which is preliminary data.</text>
</comment>
<keyword evidence="4" id="KW-1133">Transmembrane helix</keyword>
<keyword evidence="4" id="KW-0472">Membrane</keyword>
<evidence type="ECO:0000256" key="2">
    <source>
        <dbReference type="ARBA" id="ARBA00009009"/>
    </source>
</evidence>
<evidence type="ECO:0000313" key="6">
    <source>
        <dbReference type="EMBL" id="RAR71379.1"/>
    </source>
</evidence>
<dbReference type="PROSITE" id="PS51257">
    <property type="entry name" value="PROKAR_LIPOPROTEIN"/>
    <property type="match status" value="1"/>
</dbReference>
<dbReference type="AlphaFoldDB" id="A0A328YBR3"/>
<evidence type="ECO:0000256" key="1">
    <source>
        <dbReference type="ARBA" id="ARBA00001526"/>
    </source>
</evidence>
<evidence type="ECO:0000259" key="5">
    <source>
        <dbReference type="Pfam" id="PF13354"/>
    </source>
</evidence>
<dbReference type="InterPro" id="IPR012338">
    <property type="entry name" value="Beta-lactam/transpept-like"/>
</dbReference>
<protein>
    <recommendedName>
        <fullName evidence="3">beta-lactamase</fullName>
        <ecNumber evidence="3">3.5.2.6</ecNumber>
    </recommendedName>
</protein>
<dbReference type="RefSeq" id="WP_112113580.1">
    <property type="nucleotide sequence ID" value="NZ_QLSZ01000008.1"/>
</dbReference>
<dbReference type="InterPro" id="IPR045155">
    <property type="entry name" value="Beta-lactam_cat"/>
</dbReference>
<dbReference type="PANTHER" id="PTHR35333:SF3">
    <property type="entry name" value="BETA-LACTAMASE-TYPE TRANSPEPTIDASE FOLD CONTAINING PROTEIN"/>
    <property type="match status" value="1"/>
</dbReference>
<evidence type="ECO:0000256" key="4">
    <source>
        <dbReference type="SAM" id="Phobius"/>
    </source>
</evidence>
<dbReference type="Proteomes" id="UP000248840">
    <property type="component" value="Unassembled WGS sequence"/>
</dbReference>
<reference evidence="6 7" key="1">
    <citation type="submission" date="2018-06" db="EMBL/GenBank/DDBJ databases">
        <title>Genomic Encyclopedia of Archaeal and Bacterial Type Strains, Phase II (KMG-II): from individual species to whole genera.</title>
        <authorList>
            <person name="Goeker M."/>
        </authorList>
    </citation>
    <scope>NUCLEOTIDE SEQUENCE [LARGE SCALE GENOMIC DNA]</scope>
    <source>
        <strain evidence="6 7">DSM 25663</strain>
    </source>
</reference>
<accession>A0A328YBR3</accession>
<dbReference type="InterPro" id="IPR000871">
    <property type="entry name" value="Beta-lactam_class-A"/>
</dbReference>
<feature type="transmembrane region" description="Helical" evidence="4">
    <location>
        <begin position="12"/>
        <end position="29"/>
    </location>
</feature>
<dbReference type="SUPFAM" id="SSF56601">
    <property type="entry name" value="beta-lactamase/transpeptidase-like"/>
    <property type="match status" value="1"/>
</dbReference>
<keyword evidence="7" id="KW-1185">Reference proteome</keyword>
<name>A0A328YBR3_9FLAO</name>
<dbReference type="EC" id="3.5.2.6" evidence="3"/>
<evidence type="ECO:0000313" key="7">
    <source>
        <dbReference type="Proteomes" id="UP000248840"/>
    </source>
</evidence>
<organism evidence="6 7">
    <name type="scientific">Flavobacterium aciduliphilum</name>
    <dbReference type="NCBI Taxonomy" id="1101402"/>
    <lineage>
        <taxon>Bacteria</taxon>
        <taxon>Pseudomonadati</taxon>
        <taxon>Bacteroidota</taxon>
        <taxon>Flavobacteriia</taxon>
        <taxon>Flavobacteriales</taxon>
        <taxon>Flavobacteriaceae</taxon>
        <taxon>Flavobacterium</taxon>
    </lineage>
</organism>
<dbReference type="GO" id="GO:0008800">
    <property type="term" value="F:beta-lactamase activity"/>
    <property type="evidence" value="ECO:0007669"/>
    <property type="project" value="UniProtKB-EC"/>
</dbReference>
<comment type="similarity">
    <text evidence="2">Belongs to the class-A beta-lactamase family.</text>
</comment>
<dbReference type="Pfam" id="PF13354">
    <property type="entry name" value="Beta-lactamase2"/>
    <property type="match status" value="1"/>
</dbReference>
<dbReference type="Gene3D" id="3.40.710.10">
    <property type="entry name" value="DD-peptidase/beta-lactamase superfamily"/>
    <property type="match status" value="1"/>
</dbReference>
<dbReference type="GO" id="GO:0046677">
    <property type="term" value="P:response to antibiotic"/>
    <property type="evidence" value="ECO:0007669"/>
    <property type="project" value="InterPro"/>
</dbReference>
<proteinExistence type="inferred from homology"/>
<comment type="catalytic activity">
    <reaction evidence="1">
        <text>a beta-lactam + H2O = a substituted beta-amino acid</text>
        <dbReference type="Rhea" id="RHEA:20401"/>
        <dbReference type="ChEBI" id="CHEBI:15377"/>
        <dbReference type="ChEBI" id="CHEBI:35627"/>
        <dbReference type="ChEBI" id="CHEBI:140347"/>
        <dbReference type="EC" id="3.5.2.6"/>
    </reaction>
</comment>
<evidence type="ECO:0000256" key="3">
    <source>
        <dbReference type="ARBA" id="ARBA00012865"/>
    </source>
</evidence>
<feature type="domain" description="Beta-lactamase class A catalytic" evidence="5">
    <location>
        <begin position="101"/>
        <end position="309"/>
    </location>
</feature>